<dbReference type="SMART" id="SM00421">
    <property type="entry name" value="HTH_LUXR"/>
    <property type="match status" value="1"/>
</dbReference>
<evidence type="ECO:0000256" key="1">
    <source>
        <dbReference type="ARBA" id="ARBA00023125"/>
    </source>
</evidence>
<keyword evidence="1" id="KW-0238">DNA-binding</keyword>
<dbReference type="PRINTS" id="PR00038">
    <property type="entry name" value="HTHLUXR"/>
</dbReference>
<dbReference type="Proteomes" id="UP001589792">
    <property type="component" value="Unassembled WGS sequence"/>
</dbReference>
<dbReference type="PROSITE" id="PS50043">
    <property type="entry name" value="HTH_LUXR_2"/>
    <property type="match status" value="1"/>
</dbReference>
<proteinExistence type="predicted"/>
<evidence type="ECO:0000313" key="4">
    <source>
        <dbReference type="Proteomes" id="UP001589792"/>
    </source>
</evidence>
<dbReference type="InterPro" id="IPR016032">
    <property type="entry name" value="Sig_transdc_resp-reg_C-effctor"/>
</dbReference>
<gene>
    <name evidence="3" type="ORF">ACFFJ3_23140</name>
</gene>
<dbReference type="RefSeq" id="WP_380680448.1">
    <property type="nucleotide sequence ID" value="NZ_CP173186.1"/>
</dbReference>
<name>A0ABV6EK23_9GAMM</name>
<comment type="caution">
    <text evidence="3">The sequence shown here is derived from an EMBL/GenBank/DDBJ whole genome shotgun (WGS) entry which is preliminary data.</text>
</comment>
<evidence type="ECO:0000313" key="3">
    <source>
        <dbReference type="EMBL" id="MFC0229355.1"/>
    </source>
</evidence>
<protein>
    <submittedName>
        <fullName evidence="3">Helix-turn-helix transcriptional regulator</fullName>
    </submittedName>
</protein>
<dbReference type="Pfam" id="PF00196">
    <property type="entry name" value="GerE"/>
    <property type="match status" value="1"/>
</dbReference>
<dbReference type="InterPro" id="IPR000792">
    <property type="entry name" value="Tscrpt_reg_LuxR_C"/>
</dbReference>
<dbReference type="Gene3D" id="3.40.50.2300">
    <property type="match status" value="1"/>
</dbReference>
<organism evidence="3 4">
    <name type="scientific">Serratia aquatilis</name>
    <dbReference type="NCBI Taxonomy" id="1737515"/>
    <lineage>
        <taxon>Bacteria</taxon>
        <taxon>Pseudomonadati</taxon>
        <taxon>Pseudomonadota</taxon>
        <taxon>Gammaproteobacteria</taxon>
        <taxon>Enterobacterales</taxon>
        <taxon>Yersiniaceae</taxon>
        <taxon>Serratia</taxon>
    </lineage>
</organism>
<accession>A0ABV6EK23</accession>
<dbReference type="EMBL" id="JBHLXG010000038">
    <property type="protein sequence ID" value="MFC0229355.1"/>
    <property type="molecule type" value="Genomic_DNA"/>
</dbReference>
<keyword evidence="4" id="KW-1185">Reference proteome</keyword>
<dbReference type="PROSITE" id="PS00622">
    <property type="entry name" value="HTH_LUXR_1"/>
    <property type="match status" value="1"/>
</dbReference>
<sequence>MNRKIGKGTFIFYEPHPWVRKGLQALIDPVHTCSNSFERLKEIEMALNDNGKQTVIMELYNHSENLYDVIQFVLTVRIFWADAAIVIFTDVTNPSILAILAAHPHLSLISKRDKLDCLLNAIEAANLKLIYRSPEIERIQGQLIQPLSQSEWRILAFMTGGANSQRIANATQRSYKTVSTHKLNVMRKLKLNQADFMRLVLVFRTRYFFDYIESV</sequence>
<evidence type="ECO:0000259" key="2">
    <source>
        <dbReference type="PROSITE" id="PS50043"/>
    </source>
</evidence>
<reference evidence="3 4" key="1">
    <citation type="submission" date="2024-09" db="EMBL/GenBank/DDBJ databases">
        <authorList>
            <person name="Sun Q."/>
            <person name="Mori K."/>
        </authorList>
    </citation>
    <scope>NUCLEOTIDE SEQUENCE [LARGE SCALE GENOMIC DNA]</scope>
    <source>
        <strain evidence="3 4">CCM 8626</strain>
    </source>
</reference>
<dbReference type="SUPFAM" id="SSF46894">
    <property type="entry name" value="C-terminal effector domain of the bipartite response regulators"/>
    <property type="match status" value="1"/>
</dbReference>
<feature type="domain" description="HTH luxR-type" evidence="2">
    <location>
        <begin position="140"/>
        <end position="207"/>
    </location>
</feature>